<proteinExistence type="predicted"/>
<evidence type="ECO:0000256" key="1">
    <source>
        <dbReference type="SAM" id="MobiDB-lite"/>
    </source>
</evidence>
<gene>
    <name evidence="3" type="ORF">chiPu_0013796</name>
</gene>
<evidence type="ECO:0000259" key="2">
    <source>
        <dbReference type="PROSITE" id="PS50209"/>
    </source>
</evidence>
<evidence type="ECO:0000313" key="4">
    <source>
        <dbReference type="Proteomes" id="UP000287033"/>
    </source>
</evidence>
<sequence length="297" mass="32962">MASQDLRRHYYTLSTSMGPALVEQVTCFLYSSQVLSQYELNVITSKSDILTKACELLSAVIRKGKKACGIFFQALAMCDPHLSNQIFGTRVNFTGHSLPAPSFQRISPSNEYLLRSQARPHTLEPTRPGEALSSQKGQCKSLPVICKICICNSSLNNCTFGSNNNISIRRSTSLSALENFADPASSVNAECGRALEMMSKSHTGGSSNEMSTSNREAIQVESDIEIIRSKLQNVIIGNQNTFTLVQQISDEENEDKDLDEEYEENECEEKEDSEQLTNESRQPEAVQQFECCRLMAG</sequence>
<feature type="domain" description="CARD" evidence="2">
    <location>
        <begin position="1"/>
        <end position="90"/>
    </location>
</feature>
<dbReference type="GO" id="GO:0042981">
    <property type="term" value="P:regulation of apoptotic process"/>
    <property type="evidence" value="ECO:0007669"/>
    <property type="project" value="InterPro"/>
</dbReference>
<organism evidence="3 4">
    <name type="scientific">Chiloscyllium punctatum</name>
    <name type="common">Brownbanded bambooshark</name>
    <name type="synonym">Hemiscyllium punctatum</name>
    <dbReference type="NCBI Taxonomy" id="137246"/>
    <lineage>
        <taxon>Eukaryota</taxon>
        <taxon>Metazoa</taxon>
        <taxon>Chordata</taxon>
        <taxon>Craniata</taxon>
        <taxon>Vertebrata</taxon>
        <taxon>Chondrichthyes</taxon>
        <taxon>Elasmobranchii</taxon>
        <taxon>Galeomorphii</taxon>
        <taxon>Galeoidea</taxon>
        <taxon>Orectolobiformes</taxon>
        <taxon>Hemiscylliidae</taxon>
        <taxon>Chiloscyllium</taxon>
    </lineage>
</organism>
<dbReference type="CDD" id="cd01671">
    <property type="entry name" value="CARD"/>
    <property type="match status" value="1"/>
</dbReference>
<accession>A0A401SY54</accession>
<feature type="compositionally biased region" description="Acidic residues" evidence="1">
    <location>
        <begin position="249"/>
        <end position="274"/>
    </location>
</feature>
<dbReference type="OMA" id="VICKICI"/>
<dbReference type="AlphaFoldDB" id="A0A401SY54"/>
<comment type="caution">
    <text evidence="3">The sequence shown here is derived from an EMBL/GenBank/DDBJ whole genome shotgun (WGS) entry which is preliminary data.</text>
</comment>
<dbReference type="InterPro" id="IPR011029">
    <property type="entry name" value="DEATH-like_dom_sf"/>
</dbReference>
<name>A0A401SY54_CHIPU</name>
<reference evidence="3 4" key="1">
    <citation type="journal article" date="2018" name="Nat. Ecol. Evol.">
        <title>Shark genomes provide insights into elasmobranch evolution and the origin of vertebrates.</title>
        <authorList>
            <person name="Hara Y"/>
            <person name="Yamaguchi K"/>
            <person name="Onimaru K"/>
            <person name="Kadota M"/>
            <person name="Koyanagi M"/>
            <person name="Keeley SD"/>
            <person name="Tatsumi K"/>
            <person name="Tanaka K"/>
            <person name="Motone F"/>
            <person name="Kageyama Y"/>
            <person name="Nozu R"/>
            <person name="Adachi N"/>
            <person name="Nishimura O"/>
            <person name="Nakagawa R"/>
            <person name="Tanegashima C"/>
            <person name="Kiyatake I"/>
            <person name="Matsumoto R"/>
            <person name="Murakumo K"/>
            <person name="Nishida K"/>
            <person name="Terakita A"/>
            <person name="Kuratani S"/>
            <person name="Sato K"/>
            <person name="Hyodo S Kuraku.S."/>
        </authorList>
    </citation>
    <scope>NUCLEOTIDE SEQUENCE [LARGE SCALE GENOMIC DNA]</scope>
</reference>
<dbReference type="Proteomes" id="UP000287033">
    <property type="component" value="Unassembled WGS sequence"/>
</dbReference>
<dbReference type="Pfam" id="PF00619">
    <property type="entry name" value="CARD"/>
    <property type="match status" value="1"/>
</dbReference>
<protein>
    <recommendedName>
        <fullName evidence="2">CARD domain-containing protein</fullName>
    </recommendedName>
</protein>
<dbReference type="OrthoDB" id="8803172at2759"/>
<dbReference type="SUPFAM" id="SSF47986">
    <property type="entry name" value="DEATH domain"/>
    <property type="match status" value="1"/>
</dbReference>
<feature type="region of interest" description="Disordered" evidence="1">
    <location>
        <begin position="248"/>
        <end position="284"/>
    </location>
</feature>
<dbReference type="Gene3D" id="1.10.533.10">
    <property type="entry name" value="Death Domain, Fas"/>
    <property type="match status" value="1"/>
</dbReference>
<dbReference type="InterPro" id="IPR001315">
    <property type="entry name" value="CARD"/>
</dbReference>
<dbReference type="PROSITE" id="PS50209">
    <property type="entry name" value="CARD"/>
    <property type="match status" value="1"/>
</dbReference>
<dbReference type="EMBL" id="BEZZ01000685">
    <property type="protein sequence ID" value="GCC35313.1"/>
    <property type="molecule type" value="Genomic_DNA"/>
</dbReference>
<keyword evidence="4" id="KW-1185">Reference proteome</keyword>
<evidence type="ECO:0000313" key="3">
    <source>
        <dbReference type="EMBL" id="GCC35313.1"/>
    </source>
</evidence>